<reference evidence="1" key="1">
    <citation type="submission" date="2013-04" db="EMBL/GenBank/DDBJ databases">
        <authorList>
            <person name="Qu J."/>
            <person name="Murali S.C."/>
            <person name="Bandaranaike D."/>
            <person name="Bellair M."/>
            <person name="Blankenburg K."/>
            <person name="Chao H."/>
            <person name="Dinh H."/>
            <person name="Doddapaneni H."/>
            <person name="Downs B."/>
            <person name="Dugan-Rocha S."/>
            <person name="Elkadiri S."/>
            <person name="Gnanaolivu R.D."/>
            <person name="Hernandez B."/>
            <person name="Javaid M."/>
            <person name="Jayaseelan J.C."/>
            <person name="Lee S."/>
            <person name="Li M."/>
            <person name="Ming W."/>
            <person name="Munidasa M."/>
            <person name="Muniz J."/>
            <person name="Nguyen L."/>
            <person name="Ongeri F."/>
            <person name="Osuji N."/>
            <person name="Pu L.-L."/>
            <person name="Puazo M."/>
            <person name="Qu C."/>
            <person name="Quiroz J."/>
            <person name="Raj R."/>
            <person name="Weissenberger G."/>
            <person name="Xin Y."/>
            <person name="Zou X."/>
            <person name="Han Y."/>
            <person name="Richards S."/>
            <person name="Worley K."/>
            <person name="Muzny D."/>
            <person name="Gibbs R."/>
        </authorList>
    </citation>
    <scope>NUCLEOTIDE SEQUENCE</scope>
    <source>
        <strain evidence="1">Sampled in the wild</strain>
    </source>
</reference>
<sequence length="136" mass="15830">MHLIDCLQGIFERHMIDKVTYKQWVYNDRATLEMIGDYVVESNNFVAISESLKHDTIAVHFFQRNLMSFPKEEVGEISKTVYFSDGASSQYKNKKNFINLCYLKEDFVITAEWHFFATSHGKGPCDGIFGLLRQVF</sequence>
<name>A0A8K0P3C4_LADFU</name>
<evidence type="ECO:0000313" key="1">
    <source>
        <dbReference type="EMBL" id="KAG8229504.1"/>
    </source>
</evidence>
<dbReference type="OrthoDB" id="8195858at2759"/>
<comment type="caution">
    <text evidence="1">The sequence shown here is derived from an EMBL/GenBank/DDBJ whole genome shotgun (WGS) entry which is preliminary data.</text>
</comment>
<dbReference type="PANTHER" id="PTHR46601:SF1">
    <property type="entry name" value="ADF-H DOMAIN-CONTAINING PROTEIN"/>
    <property type="match status" value="1"/>
</dbReference>
<gene>
    <name evidence="1" type="ORF">J437_LFUL004910</name>
</gene>
<dbReference type="EMBL" id="KZ308433">
    <property type="protein sequence ID" value="KAG8229504.1"/>
    <property type="molecule type" value="Genomic_DNA"/>
</dbReference>
<dbReference type="Proteomes" id="UP000792457">
    <property type="component" value="Unassembled WGS sequence"/>
</dbReference>
<dbReference type="PANTHER" id="PTHR46601">
    <property type="entry name" value="ULP_PROTEASE DOMAIN-CONTAINING PROTEIN"/>
    <property type="match status" value="1"/>
</dbReference>
<evidence type="ECO:0000313" key="2">
    <source>
        <dbReference type="Proteomes" id="UP000792457"/>
    </source>
</evidence>
<organism evidence="1 2">
    <name type="scientific">Ladona fulva</name>
    <name type="common">Scarce chaser dragonfly</name>
    <name type="synonym">Libellula fulva</name>
    <dbReference type="NCBI Taxonomy" id="123851"/>
    <lineage>
        <taxon>Eukaryota</taxon>
        <taxon>Metazoa</taxon>
        <taxon>Ecdysozoa</taxon>
        <taxon>Arthropoda</taxon>
        <taxon>Hexapoda</taxon>
        <taxon>Insecta</taxon>
        <taxon>Pterygota</taxon>
        <taxon>Palaeoptera</taxon>
        <taxon>Odonata</taxon>
        <taxon>Epiprocta</taxon>
        <taxon>Anisoptera</taxon>
        <taxon>Libelluloidea</taxon>
        <taxon>Libellulidae</taxon>
        <taxon>Ladona</taxon>
    </lineage>
</organism>
<accession>A0A8K0P3C4</accession>
<reference evidence="1" key="2">
    <citation type="submission" date="2017-10" db="EMBL/GenBank/DDBJ databases">
        <title>Ladona fulva Genome sequencing and assembly.</title>
        <authorList>
            <person name="Murali S."/>
            <person name="Richards S."/>
            <person name="Bandaranaike D."/>
            <person name="Bellair M."/>
            <person name="Blankenburg K."/>
            <person name="Chao H."/>
            <person name="Dinh H."/>
            <person name="Doddapaneni H."/>
            <person name="Dugan-Rocha S."/>
            <person name="Elkadiri S."/>
            <person name="Gnanaolivu R."/>
            <person name="Hernandez B."/>
            <person name="Skinner E."/>
            <person name="Javaid M."/>
            <person name="Lee S."/>
            <person name="Li M."/>
            <person name="Ming W."/>
            <person name="Munidasa M."/>
            <person name="Muniz J."/>
            <person name="Nguyen L."/>
            <person name="Hughes D."/>
            <person name="Osuji N."/>
            <person name="Pu L.-L."/>
            <person name="Puazo M."/>
            <person name="Qu C."/>
            <person name="Quiroz J."/>
            <person name="Raj R."/>
            <person name="Weissenberger G."/>
            <person name="Xin Y."/>
            <person name="Zou X."/>
            <person name="Han Y."/>
            <person name="Worley K."/>
            <person name="Muzny D."/>
            <person name="Gibbs R."/>
        </authorList>
    </citation>
    <scope>NUCLEOTIDE SEQUENCE</scope>
    <source>
        <strain evidence="1">Sampled in the wild</strain>
    </source>
</reference>
<proteinExistence type="predicted"/>
<protein>
    <submittedName>
        <fullName evidence="1">Uncharacterized protein</fullName>
    </submittedName>
</protein>
<dbReference type="AlphaFoldDB" id="A0A8K0P3C4"/>
<keyword evidence="2" id="KW-1185">Reference proteome</keyword>